<dbReference type="GO" id="GO:0016020">
    <property type="term" value="C:membrane"/>
    <property type="evidence" value="ECO:0007669"/>
    <property type="project" value="UniProtKB-SubCell"/>
</dbReference>
<feature type="transmembrane region" description="Helical" evidence="5">
    <location>
        <begin position="705"/>
        <end position="727"/>
    </location>
</feature>
<evidence type="ECO:0000256" key="2">
    <source>
        <dbReference type="ARBA" id="ARBA00022692"/>
    </source>
</evidence>
<keyword evidence="2 5" id="KW-0812">Transmembrane</keyword>
<dbReference type="EMBL" id="PZQS01000006">
    <property type="protein sequence ID" value="PVD29236.1"/>
    <property type="molecule type" value="Genomic_DNA"/>
</dbReference>
<evidence type="ECO:0000256" key="4">
    <source>
        <dbReference type="ARBA" id="ARBA00023136"/>
    </source>
</evidence>
<protein>
    <recommendedName>
        <fullName evidence="8">Major facilitator superfamily (MFS) profile domain-containing protein</fullName>
    </recommendedName>
</protein>
<keyword evidence="4 5" id="KW-0472">Membrane</keyword>
<proteinExistence type="predicted"/>
<comment type="caution">
    <text evidence="6">The sequence shown here is derived from an EMBL/GenBank/DDBJ whole genome shotgun (WGS) entry which is preliminary data.</text>
</comment>
<feature type="transmembrane region" description="Helical" evidence="5">
    <location>
        <begin position="271"/>
        <end position="291"/>
    </location>
</feature>
<feature type="transmembrane region" description="Helical" evidence="5">
    <location>
        <begin position="25"/>
        <end position="47"/>
    </location>
</feature>
<feature type="transmembrane region" description="Helical" evidence="5">
    <location>
        <begin position="405"/>
        <end position="423"/>
    </location>
</feature>
<feature type="transmembrane region" description="Helical" evidence="5">
    <location>
        <begin position="676"/>
        <end position="698"/>
    </location>
</feature>
<evidence type="ECO:0000313" key="7">
    <source>
        <dbReference type="Proteomes" id="UP000245119"/>
    </source>
</evidence>
<dbReference type="SUPFAM" id="SSF103473">
    <property type="entry name" value="MFS general substrate transporter"/>
    <property type="match status" value="2"/>
</dbReference>
<evidence type="ECO:0000256" key="3">
    <source>
        <dbReference type="ARBA" id="ARBA00022989"/>
    </source>
</evidence>
<dbReference type="Proteomes" id="UP000245119">
    <property type="component" value="Linkage Group LG6"/>
</dbReference>
<dbReference type="InterPro" id="IPR005828">
    <property type="entry name" value="MFS_sugar_transport-like"/>
</dbReference>
<evidence type="ECO:0000313" key="6">
    <source>
        <dbReference type="EMBL" id="PVD29236.1"/>
    </source>
</evidence>
<feature type="transmembrane region" description="Helical" evidence="5">
    <location>
        <begin position="332"/>
        <end position="354"/>
    </location>
</feature>
<feature type="transmembrane region" description="Helical" evidence="5">
    <location>
        <begin position="801"/>
        <end position="822"/>
    </location>
</feature>
<accession>A0A2T7P764</accession>
<dbReference type="GO" id="GO:0022857">
    <property type="term" value="F:transmembrane transporter activity"/>
    <property type="evidence" value="ECO:0007669"/>
    <property type="project" value="InterPro"/>
</dbReference>
<feature type="transmembrane region" description="Helical" evidence="5">
    <location>
        <begin position="733"/>
        <end position="757"/>
    </location>
</feature>
<feature type="transmembrane region" description="Helical" evidence="5">
    <location>
        <begin position="192"/>
        <end position="212"/>
    </location>
</feature>
<dbReference type="Pfam" id="PF00083">
    <property type="entry name" value="Sugar_tr"/>
    <property type="match status" value="2"/>
</dbReference>
<dbReference type="PANTHER" id="PTHR24064">
    <property type="entry name" value="SOLUTE CARRIER FAMILY 22 MEMBER"/>
    <property type="match status" value="1"/>
</dbReference>
<organism evidence="6 7">
    <name type="scientific">Pomacea canaliculata</name>
    <name type="common">Golden apple snail</name>
    <dbReference type="NCBI Taxonomy" id="400727"/>
    <lineage>
        <taxon>Eukaryota</taxon>
        <taxon>Metazoa</taxon>
        <taxon>Spiralia</taxon>
        <taxon>Lophotrochozoa</taxon>
        <taxon>Mollusca</taxon>
        <taxon>Gastropoda</taxon>
        <taxon>Caenogastropoda</taxon>
        <taxon>Architaenioglossa</taxon>
        <taxon>Ampullarioidea</taxon>
        <taxon>Ampullariidae</taxon>
        <taxon>Pomacea</taxon>
    </lineage>
</organism>
<evidence type="ECO:0008006" key="8">
    <source>
        <dbReference type="Google" id="ProtNLM"/>
    </source>
</evidence>
<evidence type="ECO:0000256" key="1">
    <source>
        <dbReference type="ARBA" id="ARBA00004141"/>
    </source>
</evidence>
<feature type="transmembrane region" description="Helical" evidence="5">
    <location>
        <begin position="429"/>
        <end position="449"/>
    </location>
</feature>
<dbReference type="Gene3D" id="1.20.1250.20">
    <property type="entry name" value="MFS general substrate transporter like domains"/>
    <property type="match status" value="2"/>
</dbReference>
<feature type="transmembrane region" description="Helical" evidence="5">
    <location>
        <begin position="54"/>
        <end position="76"/>
    </location>
</feature>
<feature type="transmembrane region" description="Helical" evidence="5">
    <location>
        <begin position="303"/>
        <end position="325"/>
    </location>
</feature>
<keyword evidence="3 5" id="KW-1133">Transmembrane helix</keyword>
<dbReference type="OrthoDB" id="10021984at2759"/>
<gene>
    <name evidence="6" type="ORF">C0Q70_11833</name>
</gene>
<evidence type="ECO:0000256" key="5">
    <source>
        <dbReference type="SAM" id="Phobius"/>
    </source>
</evidence>
<sequence>MKIGKQKLNDHFGKSLNVGSLSGGIYINFLYASIAETLSYVLCLVLLNRIGRRTLHCFTMLLGGISCVAIILPIIFGDQIPDVLPTLGTVFLFATPEHRCAVPGADNDTWESQGPEHDDLVRRTVPVDPTTGTWSQCLVYKHESLHKLANLANDTIECSQWVYSKENFELTFISELNIVCKDKLLLPLLNSILLGGLLGGSLILGTLADMFIPESSRWLVSRGRRQEASAIVRHAALVNKAVVPEKMLSLEDLENDRSGGKFWHLFTNPRLLVRCLIVFFNWFVITGIYYGLGLNVGSLPGDIYLNFLYASIAETLSYVLCLVLLNRIGRRTLHCFTMLLGGISCVAIILPVLFGDQNTAWVATALSMVGKFGISAAFAIIYVYTAELFPTFVRNSIMGASSVNARFGSIASPYINSLSYYVGGSIGVALPPLIFGGSAIVAGLASLWLPETHLRQLPETIEDAENFGKCAVPGADNDTWESQGLEHDDLVRRTVPVDPTTGTWSQCLVYKHESLQDLANLANDTVECSRWVYSKENFELTFISEHREEEDCGDEYPGSYRSDLRRGFRQELCRFCDPSIFYHFIPESPRWLVSRGRRQEASAIVRHAARVNKVVVSEKVLSLQDLQNDGPGVKFWQLFTHRRLLVRCLIVFFNWFIVTCIYYGLGLNVGSLSGDIYLNFLYASIAETLSYVLCLVLLNRIGRRTLHCFTMLLGGISCVAIILPVLFGDQNTAWVATALSMVGKFGISASFAIIYVFTAELFPTFVRNSIVGASSVSARFGSMASPYINSLSYYVSGSFGVALPSLIFGGSAIVAGLASLWLPETHLRQLPETIEDAENFGKKKDKNSYELAHTSSEYSDKKDILTPS</sequence>
<feature type="transmembrane region" description="Helical" evidence="5">
    <location>
        <begin position="360"/>
        <end position="384"/>
    </location>
</feature>
<comment type="subcellular location">
    <subcellularLocation>
        <location evidence="1">Membrane</location>
        <topology evidence="1">Multi-pass membrane protein</topology>
    </subcellularLocation>
</comment>
<dbReference type="InterPro" id="IPR036259">
    <property type="entry name" value="MFS_trans_sf"/>
</dbReference>
<keyword evidence="7" id="KW-1185">Reference proteome</keyword>
<name>A0A2T7P764_POMCA</name>
<dbReference type="STRING" id="400727.A0A2T7P764"/>
<dbReference type="AlphaFoldDB" id="A0A2T7P764"/>
<feature type="transmembrane region" description="Helical" evidence="5">
    <location>
        <begin position="644"/>
        <end position="664"/>
    </location>
</feature>
<reference evidence="6 7" key="1">
    <citation type="submission" date="2018-04" db="EMBL/GenBank/DDBJ databases">
        <title>The genome of golden apple snail Pomacea canaliculata provides insight into stress tolerance and invasive adaptation.</title>
        <authorList>
            <person name="Liu C."/>
            <person name="Liu B."/>
            <person name="Ren Y."/>
            <person name="Zhang Y."/>
            <person name="Wang H."/>
            <person name="Li S."/>
            <person name="Jiang F."/>
            <person name="Yin L."/>
            <person name="Zhang G."/>
            <person name="Qian W."/>
            <person name="Fan W."/>
        </authorList>
    </citation>
    <scope>NUCLEOTIDE SEQUENCE [LARGE SCALE GENOMIC DNA]</scope>
    <source>
        <strain evidence="6">SZHN2017</strain>
        <tissue evidence="6">Muscle</tissue>
    </source>
</reference>